<keyword evidence="2 7" id="KW-0560">Oxidoreductase</keyword>
<dbReference type="InterPro" id="IPR006656">
    <property type="entry name" value="Mopterin_OxRdtase"/>
</dbReference>
<dbReference type="GO" id="GO:0043546">
    <property type="term" value="F:molybdopterin cofactor binding"/>
    <property type="evidence" value="ECO:0007669"/>
    <property type="project" value="InterPro"/>
</dbReference>
<reference evidence="7 8" key="1">
    <citation type="submission" date="2017-11" db="EMBL/GenBank/DDBJ databases">
        <authorList>
            <person name="Han C.G."/>
        </authorList>
    </citation>
    <scope>NUCLEOTIDE SEQUENCE [LARGE SCALE GENOMIC DNA]</scope>
    <source>
        <strain evidence="7 8">A11</strain>
    </source>
</reference>
<comment type="caution">
    <text evidence="7">The sequence shown here is derived from an EMBL/GenBank/DDBJ whole genome shotgun (WGS) entry which is preliminary data.</text>
</comment>
<dbReference type="Pfam" id="PF00384">
    <property type="entry name" value="Molybdopterin"/>
    <property type="match status" value="1"/>
</dbReference>
<reference evidence="7 8" key="2">
    <citation type="submission" date="2018-01" db="EMBL/GenBank/DDBJ databases">
        <title>Genomic study of Klebsiella pneumoniae.</title>
        <authorList>
            <person name="Yang Y."/>
            <person name="Bicalho R."/>
        </authorList>
    </citation>
    <scope>NUCLEOTIDE SEQUENCE [LARGE SCALE GENOMIC DNA]</scope>
    <source>
        <strain evidence="7 8">A11</strain>
    </source>
</reference>
<dbReference type="EMBL" id="PIDS01000134">
    <property type="protein sequence ID" value="PLL42853.1"/>
    <property type="molecule type" value="Genomic_DNA"/>
</dbReference>
<evidence type="ECO:0000256" key="2">
    <source>
        <dbReference type="ARBA" id="ARBA00023002"/>
    </source>
</evidence>
<evidence type="ECO:0000313" key="8">
    <source>
        <dbReference type="Proteomes" id="UP000234505"/>
    </source>
</evidence>
<dbReference type="GO" id="GO:0022904">
    <property type="term" value="P:respiratory electron transport chain"/>
    <property type="evidence" value="ECO:0007669"/>
    <property type="project" value="TreeGrafter"/>
</dbReference>
<gene>
    <name evidence="7" type="ORF">CWN50_06460</name>
</gene>
<organism evidence="7 8">
    <name type="scientific">Klebsiella michiganensis</name>
    <dbReference type="NCBI Taxonomy" id="1134687"/>
    <lineage>
        <taxon>Bacteria</taxon>
        <taxon>Pseudomonadati</taxon>
        <taxon>Pseudomonadota</taxon>
        <taxon>Gammaproteobacteria</taxon>
        <taxon>Enterobacterales</taxon>
        <taxon>Enterobacteriaceae</taxon>
        <taxon>Klebsiella/Raoultella group</taxon>
        <taxon>Klebsiella</taxon>
    </lineage>
</organism>
<dbReference type="CDD" id="cd02790">
    <property type="entry name" value="MopB_CT_Formate-Dh_H"/>
    <property type="match status" value="1"/>
</dbReference>
<feature type="domain" description="Molybdopterin dinucleotide-binding" evidence="6">
    <location>
        <begin position="252"/>
        <end position="359"/>
    </location>
</feature>
<dbReference type="GO" id="GO:0016020">
    <property type="term" value="C:membrane"/>
    <property type="evidence" value="ECO:0007669"/>
    <property type="project" value="TreeGrafter"/>
</dbReference>
<dbReference type="Proteomes" id="UP000234505">
    <property type="component" value="Unassembled WGS sequence"/>
</dbReference>
<dbReference type="Gene3D" id="3.40.50.740">
    <property type="match status" value="1"/>
</dbReference>
<dbReference type="InterPro" id="IPR050123">
    <property type="entry name" value="Prok_molybdopt-oxidoreductase"/>
</dbReference>
<dbReference type="PROSITE" id="PS00932">
    <property type="entry name" value="MOLYBDOPTERIN_PROK_3"/>
    <property type="match status" value="1"/>
</dbReference>
<evidence type="ECO:0000259" key="5">
    <source>
        <dbReference type="Pfam" id="PF00384"/>
    </source>
</evidence>
<sequence>ANVGVGPVRGQNNVQGACDMGVLPNMFPGYQDVTDASVRDKFAKAWGVNPAVMDDQVGTRITEVPHKALAGEIKAYYIMGEDPLQTEADLGLVRKGIEALDFVVVQDIFMTKTAEIADVLLPATSWGEHGGVFTCADRGFQRFEQAIIATGNVKRDWEIISLLASEMGYPMHYDNNQQIWDEMRELCPLFYGVTYEKMGDMNHVQWPCPTLDHPGTPWLYKDNLFDTPTGKGQLFAAPWRAPAETPDEAYPLVLCTVREVGHYSCRSMTGNCAALQSLADEPGRVQINRADAQRLGIADQQLVWVSSRRGKVITRADISDRINEGAVYMTYQWWVGACNELTQDNLDPISKTPETKYCAVKVEAIADQRWAEQYAWTSYSEMKARLKAAVNV</sequence>
<feature type="domain" description="Molybdopterin oxidoreductase" evidence="5">
    <location>
        <begin position="13"/>
        <end position="165"/>
    </location>
</feature>
<dbReference type="GO" id="GO:0046872">
    <property type="term" value="F:metal ion binding"/>
    <property type="evidence" value="ECO:0007669"/>
    <property type="project" value="UniProtKB-KW"/>
</dbReference>
<dbReference type="Pfam" id="PF01568">
    <property type="entry name" value="Molydop_binding"/>
    <property type="match status" value="1"/>
</dbReference>
<evidence type="ECO:0000256" key="3">
    <source>
        <dbReference type="ARBA" id="ARBA00023004"/>
    </source>
</evidence>
<feature type="non-terminal residue" evidence="7">
    <location>
        <position position="1"/>
    </location>
</feature>
<keyword evidence="3" id="KW-0408">Iron</keyword>
<dbReference type="GO" id="GO:0051536">
    <property type="term" value="F:iron-sulfur cluster binding"/>
    <property type="evidence" value="ECO:0007669"/>
    <property type="project" value="UniProtKB-KW"/>
</dbReference>
<dbReference type="InterPro" id="IPR006655">
    <property type="entry name" value="Mopterin_OxRdtase_prok_CS"/>
</dbReference>
<proteinExistence type="predicted"/>
<dbReference type="InterPro" id="IPR006657">
    <property type="entry name" value="MoPterin_dinucl-bd_dom"/>
</dbReference>
<protein>
    <submittedName>
        <fullName evidence="7">Formate dehydrogenase subunit alpha</fullName>
        <ecNumber evidence="7">1.17.1.9</ecNumber>
    </submittedName>
</protein>
<dbReference type="SUPFAM" id="SSF53706">
    <property type="entry name" value="Formate dehydrogenase/DMSO reductase, domains 1-3"/>
    <property type="match status" value="1"/>
</dbReference>
<evidence type="ECO:0000256" key="1">
    <source>
        <dbReference type="ARBA" id="ARBA00022723"/>
    </source>
</evidence>
<dbReference type="GO" id="GO:1990204">
    <property type="term" value="C:oxidoreductase complex"/>
    <property type="evidence" value="ECO:0007669"/>
    <property type="project" value="UniProtKB-ARBA"/>
</dbReference>
<evidence type="ECO:0000259" key="6">
    <source>
        <dbReference type="Pfam" id="PF01568"/>
    </source>
</evidence>
<evidence type="ECO:0000313" key="7">
    <source>
        <dbReference type="EMBL" id="PLL42853.1"/>
    </source>
</evidence>
<name>A0A2J4RHX9_9ENTR</name>
<dbReference type="PANTHER" id="PTHR43105">
    <property type="entry name" value="RESPIRATORY NITRATE REDUCTASE"/>
    <property type="match status" value="1"/>
</dbReference>
<dbReference type="PANTHER" id="PTHR43105:SF14">
    <property type="entry name" value="FORMATE DEHYDROGENASE H"/>
    <property type="match status" value="1"/>
</dbReference>
<keyword evidence="1" id="KW-0479">Metal-binding</keyword>
<dbReference type="Gene3D" id="2.40.40.20">
    <property type="match status" value="1"/>
</dbReference>
<dbReference type="SUPFAM" id="SSF50692">
    <property type="entry name" value="ADC-like"/>
    <property type="match status" value="1"/>
</dbReference>
<keyword evidence="4" id="KW-0411">Iron-sulfur</keyword>
<dbReference type="AlphaFoldDB" id="A0A2J4RHX9"/>
<dbReference type="GO" id="GO:0008863">
    <property type="term" value="F:formate dehydrogenase (NAD+) activity"/>
    <property type="evidence" value="ECO:0007669"/>
    <property type="project" value="UniProtKB-EC"/>
</dbReference>
<dbReference type="EC" id="1.17.1.9" evidence="7"/>
<evidence type="ECO:0000256" key="4">
    <source>
        <dbReference type="ARBA" id="ARBA00023014"/>
    </source>
</evidence>
<dbReference type="GO" id="GO:0003954">
    <property type="term" value="F:NADH dehydrogenase activity"/>
    <property type="evidence" value="ECO:0007669"/>
    <property type="project" value="TreeGrafter"/>
</dbReference>
<dbReference type="InterPro" id="IPR041925">
    <property type="entry name" value="CT_Formate-Dh_H"/>
</dbReference>
<dbReference type="InterPro" id="IPR009010">
    <property type="entry name" value="Asp_de-COase-like_dom_sf"/>
</dbReference>
<dbReference type="PROSITE" id="PS00490">
    <property type="entry name" value="MOLYBDOPTERIN_PROK_2"/>
    <property type="match status" value="1"/>
</dbReference>
<accession>A0A2J4RHX9</accession>